<dbReference type="AlphaFoldDB" id="H2YIG2"/>
<dbReference type="STRING" id="51511.ENSCSAVP00000005111"/>
<dbReference type="InterPro" id="IPR050181">
    <property type="entry name" value="Cold_shock_domain"/>
</dbReference>
<feature type="compositionally biased region" description="Basic and acidic residues" evidence="1">
    <location>
        <begin position="166"/>
        <end position="193"/>
    </location>
</feature>
<reference evidence="4" key="1">
    <citation type="submission" date="2003-08" db="EMBL/GenBank/DDBJ databases">
        <authorList>
            <person name="Birren B."/>
            <person name="Nusbaum C."/>
            <person name="Abebe A."/>
            <person name="Abouelleil A."/>
            <person name="Adekoya E."/>
            <person name="Ait-zahra M."/>
            <person name="Allen N."/>
            <person name="Allen T."/>
            <person name="An P."/>
            <person name="Anderson M."/>
            <person name="Anderson S."/>
            <person name="Arachchi H."/>
            <person name="Armbruster J."/>
            <person name="Bachantsang P."/>
            <person name="Baldwin J."/>
            <person name="Barry A."/>
            <person name="Bayul T."/>
            <person name="Blitshsteyn B."/>
            <person name="Bloom T."/>
            <person name="Blye J."/>
            <person name="Boguslavskiy L."/>
            <person name="Borowsky M."/>
            <person name="Boukhgalter B."/>
            <person name="Brunache A."/>
            <person name="Butler J."/>
            <person name="Calixte N."/>
            <person name="Calvo S."/>
            <person name="Camarata J."/>
            <person name="Campo K."/>
            <person name="Chang J."/>
            <person name="Cheshatsang Y."/>
            <person name="Citroen M."/>
            <person name="Collymore A."/>
            <person name="Considine T."/>
            <person name="Cook A."/>
            <person name="Cooke P."/>
            <person name="Corum B."/>
            <person name="Cuomo C."/>
            <person name="David R."/>
            <person name="Dawoe T."/>
            <person name="Degray S."/>
            <person name="Dodge S."/>
            <person name="Dooley K."/>
            <person name="Dorje P."/>
            <person name="Dorjee K."/>
            <person name="Dorris L."/>
            <person name="Duffey N."/>
            <person name="Dupes A."/>
            <person name="Elkins T."/>
            <person name="Engels R."/>
            <person name="Erickson J."/>
            <person name="Farina A."/>
            <person name="Faro S."/>
            <person name="Ferreira P."/>
            <person name="Fischer H."/>
            <person name="Fitzgerald M."/>
            <person name="Foley K."/>
            <person name="Gage D."/>
            <person name="Galagan J."/>
            <person name="Gearin G."/>
            <person name="Gnerre S."/>
            <person name="Gnirke A."/>
            <person name="Goyette A."/>
            <person name="Graham J."/>
            <person name="Grandbois E."/>
            <person name="Gyaltsen K."/>
            <person name="Hafez N."/>
            <person name="Hagopian D."/>
            <person name="Hagos B."/>
            <person name="Hall J."/>
            <person name="Hatcher B."/>
            <person name="Heller A."/>
            <person name="Higgins H."/>
            <person name="Honan T."/>
            <person name="Horn A."/>
            <person name="Houde N."/>
            <person name="Hughes L."/>
            <person name="Hulme W."/>
            <person name="Husby E."/>
            <person name="Iliev I."/>
            <person name="Jaffe D."/>
            <person name="Jones C."/>
            <person name="Kamal M."/>
            <person name="Kamat A."/>
            <person name="Kamvysselis M."/>
            <person name="Karlsson E."/>
            <person name="Kells C."/>
            <person name="Kieu A."/>
            <person name="Kisner P."/>
            <person name="Kodira C."/>
            <person name="Kulbokas E."/>
            <person name="Labutti K."/>
            <person name="Lama D."/>
            <person name="Landers T."/>
            <person name="Leger J."/>
            <person name="Levine S."/>
            <person name="Lewis D."/>
            <person name="Lewis T."/>
            <person name="Lindblad-toh K."/>
            <person name="Liu X."/>
            <person name="Lokyitsang T."/>
            <person name="Lokyitsang Y."/>
            <person name="Lucien O."/>
            <person name="Lui A."/>
            <person name="Ma L.J."/>
            <person name="Mabbitt R."/>
            <person name="Macdonald J."/>
            <person name="Maclean C."/>
            <person name="Major J."/>
            <person name="Manning J."/>
            <person name="Marabella R."/>
            <person name="Maru K."/>
            <person name="Matthews C."/>
            <person name="Mauceli E."/>
            <person name="Mccarthy M."/>
            <person name="Mcdonough S."/>
            <person name="Mcghee T."/>
            <person name="Meldrim J."/>
            <person name="Meneus L."/>
            <person name="Mesirov J."/>
            <person name="Mihalev A."/>
            <person name="Mihova T."/>
            <person name="Mikkelsen T."/>
            <person name="Mlenga V."/>
            <person name="Moru K."/>
            <person name="Mozes J."/>
            <person name="Mulrain L."/>
            <person name="Munson G."/>
            <person name="Naylor J."/>
            <person name="Newes C."/>
            <person name="Nguyen C."/>
            <person name="Nguyen N."/>
            <person name="Nguyen T."/>
            <person name="Nicol R."/>
            <person name="Nielsen C."/>
            <person name="Nizzari M."/>
            <person name="Norbu C."/>
            <person name="Norbu N."/>
            <person name="O'donnell P."/>
            <person name="Okoawo O."/>
            <person name="O'leary S."/>
            <person name="Omotosho B."/>
            <person name="O'neill K."/>
            <person name="Osman S."/>
            <person name="Parker S."/>
            <person name="Perrin D."/>
            <person name="Phunkhang P."/>
            <person name="Piqani B."/>
            <person name="Purcell S."/>
            <person name="Rachupka T."/>
            <person name="Ramasamy U."/>
            <person name="Rameau R."/>
            <person name="Ray V."/>
            <person name="Raymond C."/>
            <person name="Retta R."/>
            <person name="Richardson S."/>
            <person name="Rise C."/>
            <person name="Rodriguez J."/>
            <person name="Rogers J."/>
            <person name="Rogov P."/>
            <person name="Rutman M."/>
            <person name="Schupbach R."/>
            <person name="Seaman C."/>
            <person name="Settipalli S."/>
            <person name="Sharpe T."/>
            <person name="Sheridan J."/>
            <person name="Sherpa N."/>
            <person name="Shi J."/>
            <person name="Smirnov S."/>
            <person name="Smith C."/>
            <person name="Sougnez C."/>
            <person name="Spencer B."/>
            <person name="Stalker J."/>
            <person name="Stange-thomann N."/>
            <person name="Stavropoulos S."/>
            <person name="Stetson K."/>
            <person name="Stone C."/>
            <person name="Stone S."/>
            <person name="Stubbs M."/>
            <person name="Talamas J."/>
            <person name="Tchuinga P."/>
            <person name="Tenzing P."/>
            <person name="Tesfaye S."/>
            <person name="Theodore J."/>
            <person name="Thoulutsang Y."/>
            <person name="Topham K."/>
            <person name="Towey S."/>
            <person name="Tsamla T."/>
            <person name="Tsomo N."/>
            <person name="Vallee D."/>
            <person name="Vassiliev H."/>
            <person name="Venkataraman V."/>
            <person name="Vinson J."/>
            <person name="Vo A."/>
            <person name="Wade C."/>
            <person name="Wang S."/>
            <person name="Wangchuk T."/>
            <person name="Wangdi T."/>
            <person name="Whittaker C."/>
            <person name="Wilkinson J."/>
            <person name="Wu Y."/>
            <person name="Wyman D."/>
            <person name="Yadav S."/>
            <person name="Yang S."/>
            <person name="Yang X."/>
            <person name="Yeager S."/>
            <person name="Yee E."/>
            <person name="Young G."/>
            <person name="Zainoun J."/>
            <person name="Zembeck L."/>
            <person name="Zimmer A."/>
            <person name="Zody M."/>
            <person name="Lander E."/>
        </authorList>
    </citation>
    <scope>NUCLEOTIDE SEQUENCE [LARGE SCALE GENOMIC DNA]</scope>
</reference>
<dbReference type="InterPro" id="IPR012340">
    <property type="entry name" value="NA-bd_OB-fold"/>
</dbReference>
<dbReference type="SUPFAM" id="SSF50249">
    <property type="entry name" value="Nucleic acid-binding proteins"/>
    <property type="match status" value="1"/>
</dbReference>
<dbReference type="eggNOG" id="KOG3070">
    <property type="taxonomic scope" value="Eukaryota"/>
</dbReference>
<evidence type="ECO:0000313" key="3">
    <source>
        <dbReference type="Ensembl" id="ENSCSAVP00000005111.1"/>
    </source>
</evidence>
<evidence type="ECO:0000313" key="4">
    <source>
        <dbReference type="Proteomes" id="UP000007875"/>
    </source>
</evidence>
<name>H2YIG2_CIOSA</name>
<reference evidence="3" key="2">
    <citation type="submission" date="2025-08" db="UniProtKB">
        <authorList>
            <consortium name="Ensembl"/>
        </authorList>
    </citation>
    <scope>IDENTIFICATION</scope>
</reference>
<evidence type="ECO:0000259" key="2">
    <source>
        <dbReference type="PROSITE" id="PS51857"/>
    </source>
</evidence>
<feature type="compositionally biased region" description="Basic residues" evidence="1">
    <location>
        <begin position="194"/>
        <end position="205"/>
    </location>
</feature>
<feature type="compositionally biased region" description="Basic and acidic residues" evidence="1">
    <location>
        <begin position="318"/>
        <end position="327"/>
    </location>
</feature>
<dbReference type="Ensembl" id="ENSCSAVT00000005182.1">
    <property type="protein sequence ID" value="ENSCSAVP00000005111.1"/>
    <property type="gene ID" value="ENSCSAVG00000003053.1"/>
</dbReference>
<feature type="compositionally biased region" description="Basic residues" evidence="1">
    <location>
        <begin position="232"/>
        <end position="243"/>
    </location>
</feature>
<dbReference type="GO" id="GO:0003676">
    <property type="term" value="F:nucleic acid binding"/>
    <property type="evidence" value="ECO:0007669"/>
    <property type="project" value="InterPro"/>
</dbReference>
<keyword evidence="4" id="KW-1185">Reference proteome</keyword>
<feature type="region of interest" description="Disordered" evidence="1">
    <location>
        <begin position="87"/>
        <end position="327"/>
    </location>
</feature>
<dbReference type="GeneTree" id="ENSGT00940000159340"/>
<dbReference type="PANTHER" id="PTHR11544">
    <property type="entry name" value="COLD SHOCK DOMAIN CONTAINING PROTEINS"/>
    <property type="match status" value="1"/>
</dbReference>
<reference evidence="3" key="3">
    <citation type="submission" date="2025-09" db="UniProtKB">
        <authorList>
            <consortium name="Ensembl"/>
        </authorList>
    </citation>
    <scope>IDENTIFICATION</scope>
</reference>
<dbReference type="OMA" id="RYYRRPF"/>
<dbReference type="InParanoid" id="H2YIG2"/>
<dbReference type="PRINTS" id="PR00050">
    <property type="entry name" value="COLDSHOCK"/>
</dbReference>
<feature type="compositionally biased region" description="Basic residues" evidence="1">
    <location>
        <begin position="149"/>
        <end position="164"/>
    </location>
</feature>
<organism evidence="3 4">
    <name type="scientific">Ciona savignyi</name>
    <name type="common">Pacific transparent sea squirt</name>
    <dbReference type="NCBI Taxonomy" id="51511"/>
    <lineage>
        <taxon>Eukaryota</taxon>
        <taxon>Metazoa</taxon>
        <taxon>Chordata</taxon>
        <taxon>Tunicata</taxon>
        <taxon>Ascidiacea</taxon>
        <taxon>Phlebobranchia</taxon>
        <taxon>Cionidae</taxon>
        <taxon>Ciona</taxon>
    </lineage>
</organism>
<dbReference type="InterPro" id="IPR011129">
    <property type="entry name" value="CSD"/>
</dbReference>
<dbReference type="Pfam" id="PF00313">
    <property type="entry name" value="CSD"/>
    <property type="match status" value="1"/>
</dbReference>
<dbReference type="InterPro" id="IPR002059">
    <property type="entry name" value="CSP_DNA-bd"/>
</dbReference>
<dbReference type="Proteomes" id="UP000007875">
    <property type="component" value="Unassembled WGS sequence"/>
</dbReference>
<accession>H2YIG2</accession>
<protein>
    <recommendedName>
        <fullName evidence="2">CSD domain-containing protein</fullName>
    </recommendedName>
</protein>
<feature type="domain" description="CSD" evidence="2">
    <location>
        <begin position="25"/>
        <end position="95"/>
    </location>
</feature>
<evidence type="ECO:0000256" key="1">
    <source>
        <dbReference type="SAM" id="MobiDB-lite"/>
    </source>
</evidence>
<dbReference type="Gene3D" id="2.40.50.140">
    <property type="entry name" value="Nucleic acid-binding proteins"/>
    <property type="match status" value="1"/>
</dbReference>
<dbReference type="FunFam" id="2.40.50.140:FF:000054">
    <property type="entry name" value="Nuclease-sensitive element-binding protein 1"/>
    <property type="match status" value="1"/>
</dbReference>
<dbReference type="SMART" id="SM00357">
    <property type="entry name" value="CSP"/>
    <property type="match status" value="1"/>
</dbReference>
<dbReference type="CDD" id="cd04458">
    <property type="entry name" value="CSP_CDS"/>
    <property type="match status" value="1"/>
</dbReference>
<feature type="compositionally biased region" description="Basic and acidic residues" evidence="1">
    <location>
        <begin position="206"/>
        <end position="216"/>
    </location>
</feature>
<feature type="compositionally biased region" description="Basic residues" evidence="1">
    <location>
        <begin position="271"/>
        <end position="286"/>
    </location>
</feature>
<dbReference type="PROSITE" id="PS51857">
    <property type="entry name" value="CSD_2"/>
    <property type="match status" value="1"/>
</dbReference>
<proteinExistence type="predicted"/>
<sequence length="327" mass="37640">MSEQSEQPSQVVERAPVDKKVLATQCSGTVKWFNVRNGYGFVNRDDNKEDVFIHQTAIIKNNPKKYLRSVGDGEQVEFDVVEGEKGLPEAANVTGPGGEPVKGSKYAADRRRFRPRYRPRPKERPSESNENPDEPSETGSPEGQENPRPRRYYRRPFWMRRGPRKPMQEKSEGDEAEKPVNGEHEGEERPEQRRRPRRPRYRRPRREQEGEVKENGVEPVEGEEREQPQRPVKPRKPRYRQRRPRDGDGETVQQNGEAPREYDEEGGERPPRRRRPRNRPNRPRRPKVVDNAEPGAQQGVAEQPAAVESAPKPAAPPADHDAVVKAE</sequence>